<evidence type="ECO:0000313" key="3">
    <source>
        <dbReference type="Proteomes" id="UP000031036"/>
    </source>
</evidence>
<dbReference type="OrthoDB" id="10619146at2759"/>
<accession>A0A0B2UP81</accession>
<keyword evidence="3" id="KW-1185">Reference proteome</keyword>
<name>A0A0B2UP81_TOXCA</name>
<dbReference type="EMBL" id="JPKZ01022595">
    <property type="protein sequence ID" value="KHN71193.1"/>
    <property type="molecule type" value="Genomic_DNA"/>
</dbReference>
<organism evidence="2 3">
    <name type="scientific">Toxocara canis</name>
    <name type="common">Canine roundworm</name>
    <dbReference type="NCBI Taxonomy" id="6265"/>
    <lineage>
        <taxon>Eukaryota</taxon>
        <taxon>Metazoa</taxon>
        <taxon>Ecdysozoa</taxon>
        <taxon>Nematoda</taxon>
        <taxon>Chromadorea</taxon>
        <taxon>Rhabditida</taxon>
        <taxon>Spirurina</taxon>
        <taxon>Ascaridomorpha</taxon>
        <taxon>Ascaridoidea</taxon>
        <taxon>Toxocaridae</taxon>
        <taxon>Toxocara</taxon>
    </lineage>
</organism>
<reference evidence="2 3" key="1">
    <citation type="submission" date="2014-11" db="EMBL/GenBank/DDBJ databases">
        <title>Genetic blueprint of the zoonotic pathogen Toxocara canis.</title>
        <authorList>
            <person name="Zhu X.-Q."/>
            <person name="Korhonen P.K."/>
            <person name="Cai H."/>
            <person name="Young N.D."/>
            <person name="Nejsum P."/>
            <person name="von Samson-Himmelstjerna G."/>
            <person name="Boag P.R."/>
            <person name="Tan P."/>
            <person name="Li Q."/>
            <person name="Min J."/>
            <person name="Yang Y."/>
            <person name="Wang X."/>
            <person name="Fang X."/>
            <person name="Hall R.S."/>
            <person name="Hofmann A."/>
            <person name="Sternberg P.W."/>
            <person name="Jex A.R."/>
            <person name="Gasser R.B."/>
        </authorList>
    </citation>
    <scope>NUCLEOTIDE SEQUENCE [LARGE SCALE GENOMIC DNA]</scope>
    <source>
        <strain evidence="2">PN_DK_2014</strain>
    </source>
</reference>
<feature type="region of interest" description="Disordered" evidence="1">
    <location>
        <begin position="1"/>
        <end position="21"/>
    </location>
</feature>
<evidence type="ECO:0000313" key="2">
    <source>
        <dbReference type="EMBL" id="KHN71193.1"/>
    </source>
</evidence>
<comment type="caution">
    <text evidence="2">The sequence shown here is derived from an EMBL/GenBank/DDBJ whole genome shotgun (WGS) entry which is preliminary data.</text>
</comment>
<proteinExistence type="predicted"/>
<feature type="compositionally biased region" description="Low complexity" evidence="1">
    <location>
        <begin position="101"/>
        <end position="116"/>
    </location>
</feature>
<sequence length="126" mass="14120">MQSNHQTASGNRRDDIAGSRGMRMACRGESWGRRPLEYRMGLAVVEGVAVPEALAASFADPKKRPFSYTRPLPPSADPTIRSRTSRSRFPKVLPILPPEEQPQQQPQPSNMPSNIQYNTPMPIYSR</sequence>
<feature type="compositionally biased region" description="Polar residues" evidence="1">
    <location>
        <begin position="1"/>
        <end position="10"/>
    </location>
</feature>
<feature type="region of interest" description="Disordered" evidence="1">
    <location>
        <begin position="61"/>
        <end position="126"/>
    </location>
</feature>
<dbReference type="AlphaFoldDB" id="A0A0B2UP81"/>
<evidence type="ECO:0000256" key="1">
    <source>
        <dbReference type="SAM" id="MobiDB-lite"/>
    </source>
</evidence>
<dbReference type="Proteomes" id="UP000031036">
    <property type="component" value="Unassembled WGS sequence"/>
</dbReference>
<protein>
    <submittedName>
        <fullName evidence="2">Uncharacterized protein</fullName>
    </submittedName>
</protein>
<gene>
    <name evidence="2" type="ORF">Tcan_02426</name>
</gene>